<proteinExistence type="predicted"/>
<dbReference type="RefSeq" id="WP_187964869.1">
    <property type="nucleotide sequence ID" value="NZ_JACVDC010000014.1"/>
</dbReference>
<dbReference type="InterPro" id="IPR032544">
    <property type="entry name" value="DUF4945"/>
</dbReference>
<organism evidence="1 2">
    <name type="scientific">Sinomicrobium weinanense</name>
    <dbReference type="NCBI Taxonomy" id="2842200"/>
    <lineage>
        <taxon>Bacteria</taxon>
        <taxon>Pseudomonadati</taxon>
        <taxon>Bacteroidota</taxon>
        <taxon>Flavobacteriia</taxon>
        <taxon>Flavobacteriales</taxon>
        <taxon>Flavobacteriaceae</taxon>
        <taxon>Sinomicrobium</taxon>
    </lineage>
</organism>
<dbReference type="SUPFAM" id="SSF49265">
    <property type="entry name" value="Fibronectin type III"/>
    <property type="match status" value="1"/>
</dbReference>
<accession>A0A926JQP4</accession>
<sequence length="133" mass="14752">MKKYVFYIFIWSLLLCSGCYDDDIITSKPGEPIDPVSNLAANAEGDQVNLSWDLPSAYPENVIEPVSVLIHVSVDGRREGGSITLEDNAVSYTYSPYDPAKTYRFTVKVMAHAEPSEDYQSGLFYSPGSTIEL</sequence>
<evidence type="ECO:0000313" key="1">
    <source>
        <dbReference type="EMBL" id="MBC9795720.1"/>
    </source>
</evidence>
<name>A0A926JQP4_9FLAO</name>
<comment type="caution">
    <text evidence="1">The sequence shown here is derived from an EMBL/GenBank/DDBJ whole genome shotgun (WGS) entry which is preliminary data.</text>
</comment>
<dbReference type="Proteomes" id="UP000653730">
    <property type="component" value="Unassembled WGS sequence"/>
</dbReference>
<keyword evidence="2" id="KW-1185">Reference proteome</keyword>
<reference evidence="1 2" key="1">
    <citation type="submission" date="2020-09" db="EMBL/GenBank/DDBJ databases">
        <title>Sinomicrobium weinanense sp. nov., a halophilic bacteria isolated from saline-alkali soil.</title>
        <authorList>
            <person name="Wu P."/>
            <person name="Ren H."/>
            <person name="Mei Y."/>
            <person name="Liang Y."/>
            <person name="Chen Z."/>
        </authorList>
    </citation>
    <scope>NUCLEOTIDE SEQUENCE [LARGE SCALE GENOMIC DNA]</scope>
    <source>
        <strain evidence="1 2">FJxs</strain>
    </source>
</reference>
<dbReference type="InterPro" id="IPR013783">
    <property type="entry name" value="Ig-like_fold"/>
</dbReference>
<dbReference type="Pfam" id="PF16303">
    <property type="entry name" value="DUF4945"/>
    <property type="match status" value="1"/>
</dbReference>
<dbReference type="AlphaFoldDB" id="A0A926JQP4"/>
<dbReference type="EMBL" id="JACVDC010000014">
    <property type="protein sequence ID" value="MBC9795720.1"/>
    <property type="molecule type" value="Genomic_DNA"/>
</dbReference>
<dbReference type="Gene3D" id="2.60.40.10">
    <property type="entry name" value="Immunoglobulins"/>
    <property type="match status" value="1"/>
</dbReference>
<dbReference type="InterPro" id="IPR036116">
    <property type="entry name" value="FN3_sf"/>
</dbReference>
<protein>
    <submittedName>
        <fullName evidence="1">DUF4945 domain-containing protein</fullName>
    </submittedName>
</protein>
<gene>
    <name evidence="1" type="ORF">IBL28_07070</name>
</gene>
<evidence type="ECO:0000313" key="2">
    <source>
        <dbReference type="Proteomes" id="UP000653730"/>
    </source>
</evidence>